<protein>
    <submittedName>
        <fullName evidence="2">Uncharacterized protein</fullName>
    </submittedName>
</protein>
<keyword evidence="3" id="KW-1185">Reference proteome</keyword>
<sequence>MPFTKNGKKRKRELAGKHPGEEGKCEWLTYSQNICMGQHSCGTLIGPHGIKLALVGLDQANAMWAPTGGQRCVPNKAHWALGTILD</sequence>
<reference evidence="2" key="1">
    <citation type="submission" date="2021-03" db="EMBL/GenBank/DDBJ databases">
        <title>Draft genome sequence of rust myrtle Austropuccinia psidii MF-1, a brazilian biotype.</title>
        <authorList>
            <person name="Quecine M.C."/>
            <person name="Pachon D.M.R."/>
            <person name="Bonatelli M.L."/>
            <person name="Correr F.H."/>
            <person name="Franceschini L.M."/>
            <person name="Leite T.F."/>
            <person name="Margarido G.R.A."/>
            <person name="Almeida C.A."/>
            <person name="Ferrarezi J.A."/>
            <person name="Labate C.A."/>
        </authorList>
    </citation>
    <scope>NUCLEOTIDE SEQUENCE</scope>
    <source>
        <strain evidence="2">MF-1</strain>
    </source>
</reference>
<comment type="caution">
    <text evidence="2">The sequence shown here is derived from an EMBL/GenBank/DDBJ whole genome shotgun (WGS) entry which is preliminary data.</text>
</comment>
<feature type="region of interest" description="Disordered" evidence="1">
    <location>
        <begin position="1"/>
        <end position="21"/>
    </location>
</feature>
<evidence type="ECO:0000256" key="1">
    <source>
        <dbReference type="SAM" id="MobiDB-lite"/>
    </source>
</evidence>
<feature type="compositionally biased region" description="Basic residues" evidence="1">
    <location>
        <begin position="1"/>
        <end position="12"/>
    </location>
</feature>
<gene>
    <name evidence="2" type="ORF">O181_042968</name>
</gene>
<dbReference type="EMBL" id="AVOT02017248">
    <property type="protein sequence ID" value="MBW0503253.1"/>
    <property type="molecule type" value="Genomic_DNA"/>
</dbReference>
<accession>A0A9Q3DKD8</accession>
<dbReference type="Proteomes" id="UP000765509">
    <property type="component" value="Unassembled WGS sequence"/>
</dbReference>
<name>A0A9Q3DKD8_9BASI</name>
<proteinExistence type="predicted"/>
<evidence type="ECO:0000313" key="2">
    <source>
        <dbReference type="EMBL" id="MBW0503253.1"/>
    </source>
</evidence>
<organism evidence="2 3">
    <name type="scientific">Austropuccinia psidii MF-1</name>
    <dbReference type="NCBI Taxonomy" id="1389203"/>
    <lineage>
        <taxon>Eukaryota</taxon>
        <taxon>Fungi</taxon>
        <taxon>Dikarya</taxon>
        <taxon>Basidiomycota</taxon>
        <taxon>Pucciniomycotina</taxon>
        <taxon>Pucciniomycetes</taxon>
        <taxon>Pucciniales</taxon>
        <taxon>Sphaerophragmiaceae</taxon>
        <taxon>Austropuccinia</taxon>
    </lineage>
</organism>
<evidence type="ECO:0000313" key="3">
    <source>
        <dbReference type="Proteomes" id="UP000765509"/>
    </source>
</evidence>
<dbReference type="AlphaFoldDB" id="A0A9Q3DKD8"/>